<evidence type="ECO:0000313" key="6">
    <source>
        <dbReference type="EMBL" id="KAG5654563.1"/>
    </source>
</evidence>
<comment type="catalytic activity">
    <reaction evidence="1">
        <text>Hydrolysis of DNA containing ring-opened 7-methylguanine residues, releasing 2,6-diamino-4-hydroxy-5-(N-methyl)formamidopyrimidine.</text>
        <dbReference type="EC" id="3.2.2.23"/>
    </reaction>
</comment>
<dbReference type="GO" id="GO:0005634">
    <property type="term" value="C:nucleus"/>
    <property type="evidence" value="ECO:0007669"/>
    <property type="project" value="TreeGrafter"/>
</dbReference>
<feature type="compositionally biased region" description="Polar residues" evidence="3">
    <location>
        <begin position="302"/>
        <end position="312"/>
    </location>
</feature>
<dbReference type="Gene3D" id="1.10.8.50">
    <property type="match status" value="2"/>
</dbReference>
<dbReference type="PANTHER" id="PTHR22993:SF9">
    <property type="entry name" value="FORMAMIDOPYRIMIDINE-DNA GLYCOSYLASE"/>
    <property type="match status" value="1"/>
</dbReference>
<dbReference type="SUPFAM" id="SSF81624">
    <property type="entry name" value="N-terminal domain of MutM-like DNA repair proteins"/>
    <property type="match status" value="1"/>
</dbReference>
<evidence type="ECO:0000256" key="1">
    <source>
        <dbReference type="ARBA" id="ARBA00001668"/>
    </source>
</evidence>
<dbReference type="OrthoDB" id="444592at2759"/>
<dbReference type="SUPFAM" id="SSF46946">
    <property type="entry name" value="S13-like H2TH domain"/>
    <property type="match status" value="1"/>
</dbReference>
<feature type="region of interest" description="Disordered" evidence="3">
    <location>
        <begin position="273"/>
        <end position="334"/>
    </location>
</feature>
<dbReference type="GO" id="GO:0006284">
    <property type="term" value="P:base-excision repair"/>
    <property type="evidence" value="ECO:0007669"/>
    <property type="project" value="InterPro"/>
</dbReference>
<gene>
    <name evidence="6" type="ORF">H0H81_000088</name>
</gene>
<evidence type="ECO:0000256" key="2">
    <source>
        <dbReference type="ARBA" id="ARBA00012024"/>
    </source>
</evidence>
<dbReference type="Proteomes" id="UP000717328">
    <property type="component" value="Unassembled WGS sequence"/>
</dbReference>
<dbReference type="GO" id="GO:0003676">
    <property type="term" value="F:nucleic acid binding"/>
    <property type="evidence" value="ECO:0007669"/>
    <property type="project" value="InterPro"/>
</dbReference>
<evidence type="ECO:0000259" key="4">
    <source>
        <dbReference type="PROSITE" id="PS50042"/>
    </source>
</evidence>
<dbReference type="InterPro" id="IPR035937">
    <property type="entry name" value="FPG_N"/>
</dbReference>
<sequence length="376" mass="41803">MPELPEVEKATGVVRTVAVGKRIERVETVEDDIVFSGVTHEEFAKEITGRRVANTGRYGKCFYLELDGEGRMPVLHFGMTGMLQVKGELATYYRETPKSANTDWPPKRFMKFILHLVDDVTGEVAELAFLDARRLGRIRLCASPLTEPPISELGFDPILCMPIYEDFEPSVLKRTCPIKALLLDQSFSAGVGNWVAALHHQTGEICRFAVSVNADDSKFPDHWLFQHRWGKGKNKEHSLKLPNGEPATIKWVTVGGRTSAYVAELQVMLGGAPDVKKRPTQKKRKAKGKHKAETDDDESDLTPLSESESESAVATKRKRPLRGKPYISASGYTRETAIQAAEGNSSDDKAHLGYADYPFAAQNATIKSTQAYDYKL</sequence>
<accession>A0A9P7GQS8</accession>
<dbReference type="InterPro" id="IPR000595">
    <property type="entry name" value="cNMP-bd_dom"/>
</dbReference>
<feature type="compositionally biased region" description="Basic residues" evidence="3">
    <location>
        <begin position="278"/>
        <end position="290"/>
    </location>
</feature>
<comment type="caution">
    <text evidence="6">The sequence shown here is derived from an EMBL/GenBank/DDBJ whole genome shotgun (WGS) entry which is preliminary data.</text>
</comment>
<evidence type="ECO:0000259" key="5">
    <source>
        <dbReference type="PROSITE" id="PS51068"/>
    </source>
</evidence>
<organism evidence="6 7">
    <name type="scientific">Sphagnurus paluster</name>
    <dbReference type="NCBI Taxonomy" id="117069"/>
    <lineage>
        <taxon>Eukaryota</taxon>
        <taxon>Fungi</taxon>
        <taxon>Dikarya</taxon>
        <taxon>Basidiomycota</taxon>
        <taxon>Agaricomycotina</taxon>
        <taxon>Agaricomycetes</taxon>
        <taxon>Agaricomycetidae</taxon>
        <taxon>Agaricales</taxon>
        <taxon>Tricholomatineae</taxon>
        <taxon>Lyophyllaceae</taxon>
        <taxon>Sphagnurus</taxon>
    </lineage>
</organism>
<dbReference type="InterPro" id="IPR012319">
    <property type="entry name" value="FPG_cat"/>
</dbReference>
<proteinExistence type="predicted"/>
<reference evidence="6" key="2">
    <citation type="submission" date="2021-10" db="EMBL/GenBank/DDBJ databases">
        <title>Phylogenomics reveals ancestral predisposition of the termite-cultivated fungus Termitomyces towards a domesticated lifestyle.</title>
        <authorList>
            <person name="Auxier B."/>
            <person name="Grum-Grzhimaylo A."/>
            <person name="Cardenas M.E."/>
            <person name="Lodge J.D."/>
            <person name="Laessoe T."/>
            <person name="Pedersen O."/>
            <person name="Smith M.E."/>
            <person name="Kuyper T.W."/>
            <person name="Franco-Molano E.A."/>
            <person name="Baroni T.J."/>
            <person name="Aanen D.K."/>
        </authorList>
    </citation>
    <scope>NUCLEOTIDE SEQUENCE</scope>
    <source>
        <strain evidence="6">D49</strain>
    </source>
</reference>
<dbReference type="PANTHER" id="PTHR22993">
    <property type="entry name" value="FORMAMIDOPYRIMIDINE-DNA GLYCOSYLASE"/>
    <property type="match status" value="1"/>
</dbReference>
<dbReference type="EMBL" id="JABCKI010000005">
    <property type="protein sequence ID" value="KAG5654563.1"/>
    <property type="molecule type" value="Genomic_DNA"/>
</dbReference>
<dbReference type="CDD" id="cd08972">
    <property type="entry name" value="PF_Nei_N"/>
    <property type="match status" value="1"/>
</dbReference>
<feature type="domain" description="Formamidopyrimidine-DNA glycosylase catalytic" evidence="5">
    <location>
        <begin position="2"/>
        <end position="136"/>
    </location>
</feature>
<dbReference type="Gene3D" id="3.20.190.10">
    <property type="entry name" value="MutM-like, N-terminal"/>
    <property type="match status" value="1"/>
</dbReference>
<evidence type="ECO:0000256" key="3">
    <source>
        <dbReference type="SAM" id="MobiDB-lite"/>
    </source>
</evidence>
<evidence type="ECO:0000313" key="7">
    <source>
        <dbReference type="Proteomes" id="UP000717328"/>
    </source>
</evidence>
<dbReference type="PROSITE" id="PS50042">
    <property type="entry name" value="CNMP_BINDING_3"/>
    <property type="match status" value="1"/>
</dbReference>
<dbReference type="GO" id="GO:0003906">
    <property type="term" value="F:DNA-(apurinic or apyrimidinic site) endonuclease activity"/>
    <property type="evidence" value="ECO:0007669"/>
    <property type="project" value="InterPro"/>
</dbReference>
<dbReference type="PROSITE" id="PS51068">
    <property type="entry name" value="FPG_CAT"/>
    <property type="match status" value="1"/>
</dbReference>
<dbReference type="GO" id="GO:0008534">
    <property type="term" value="F:oxidized purine nucleobase lesion DNA N-glycosylase activity"/>
    <property type="evidence" value="ECO:0007669"/>
    <property type="project" value="UniProtKB-EC"/>
</dbReference>
<dbReference type="Pfam" id="PF01149">
    <property type="entry name" value="Fapy_DNA_glyco"/>
    <property type="match status" value="1"/>
</dbReference>
<feature type="domain" description="Cyclic nucleotide-binding" evidence="4">
    <location>
        <begin position="22"/>
        <end position="101"/>
    </location>
</feature>
<dbReference type="GO" id="GO:0008270">
    <property type="term" value="F:zinc ion binding"/>
    <property type="evidence" value="ECO:0007669"/>
    <property type="project" value="InterPro"/>
</dbReference>
<protein>
    <recommendedName>
        <fullName evidence="2">DNA-formamidopyrimidine glycosylase</fullName>
        <ecNumber evidence="2">3.2.2.23</ecNumber>
    </recommendedName>
</protein>
<reference evidence="6" key="1">
    <citation type="submission" date="2021-02" db="EMBL/GenBank/DDBJ databases">
        <authorList>
            <person name="Nieuwenhuis M."/>
            <person name="Van De Peppel L.J.J."/>
        </authorList>
    </citation>
    <scope>NUCLEOTIDE SEQUENCE</scope>
    <source>
        <strain evidence="6">D49</strain>
    </source>
</reference>
<keyword evidence="7" id="KW-1185">Reference proteome</keyword>
<dbReference type="SMART" id="SM00898">
    <property type="entry name" value="Fapy_DNA_glyco"/>
    <property type="match status" value="1"/>
</dbReference>
<dbReference type="InterPro" id="IPR010979">
    <property type="entry name" value="Ribosomal_uS13-like_H2TH"/>
</dbReference>
<dbReference type="EC" id="3.2.2.23" evidence="2"/>
<name>A0A9P7GQS8_9AGAR</name>
<dbReference type="AlphaFoldDB" id="A0A9P7GQS8"/>